<accession>A0A2K1IX19</accession>
<reference evidence="2" key="3">
    <citation type="submission" date="2020-12" db="UniProtKB">
        <authorList>
            <consortium name="EnsemblPlants"/>
        </authorList>
    </citation>
    <scope>IDENTIFICATION</scope>
</reference>
<dbReference type="EnsemblPlants" id="Pp3c19_3680V3.1">
    <property type="protein sequence ID" value="PAC:32938338.CDS.1"/>
    <property type="gene ID" value="Pp3c19_3680"/>
</dbReference>
<dbReference type="Gramene" id="Pp3c19_3680V3.2">
    <property type="protein sequence ID" value="PAC:32938339.CDS.1"/>
    <property type="gene ID" value="Pp3c19_3680"/>
</dbReference>
<proteinExistence type="predicted"/>
<dbReference type="EnsemblPlants" id="Pp3c19_3680V3.2">
    <property type="protein sequence ID" value="PAC:32938339.CDS.1"/>
    <property type="gene ID" value="Pp3c19_3680"/>
</dbReference>
<dbReference type="InParanoid" id="A0A2K1IX19"/>
<reference evidence="1 3" key="1">
    <citation type="journal article" date="2008" name="Science">
        <title>The Physcomitrella genome reveals evolutionary insights into the conquest of land by plants.</title>
        <authorList>
            <person name="Rensing S."/>
            <person name="Lang D."/>
            <person name="Zimmer A."/>
            <person name="Terry A."/>
            <person name="Salamov A."/>
            <person name="Shapiro H."/>
            <person name="Nishiyama T."/>
            <person name="Perroud P.-F."/>
            <person name="Lindquist E."/>
            <person name="Kamisugi Y."/>
            <person name="Tanahashi T."/>
            <person name="Sakakibara K."/>
            <person name="Fujita T."/>
            <person name="Oishi K."/>
            <person name="Shin-I T."/>
            <person name="Kuroki Y."/>
            <person name="Toyoda A."/>
            <person name="Suzuki Y."/>
            <person name="Hashimoto A."/>
            <person name="Yamaguchi K."/>
            <person name="Sugano A."/>
            <person name="Kohara Y."/>
            <person name="Fujiyama A."/>
            <person name="Anterola A."/>
            <person name="Aoki S."/>
            <person name="Ashton N."/>
            <person name="Barbazuk W.B."/>
            <person name="Barker E."/>
            <person name="Bennetzen J."/>
            <person name="Bezanilla M."/>
            <person name="Blankenship R."/>
            <person name="Cho S.H."/>
            <person name="Dutcher S."/>
            <person name="Estelle M."/>
            <person name="Fawcett J.A."/>
            <person name="Gundlach H."/>
            <person name="Hanada K."/>
            <person name="Heyl A."/>
            <person name="Hicks K.A."/>
            <person name="Hugh J."/>
            <person name="Lohr M."/>
            <person name="Mayer K."/>
            <person name="Melkozernov A."/>
            <person name="Murata T."/>
            <person name="Nelson D."/>
            <person name="Pils B."/>
            <person name="Prigge M."/>
            <person name="Reiss B."/>
            <person name="Renner T."/>
            <person name="Rombauts S."/>
            <person name="Rushton P."/>
            <person name="Sanderfoot A."/>
            <person name="Schween G."/>
            <person name="Shiu S.-H."/>
            <person name="Stueber K."/>
            <person name="Theodoulou F.L."/>
            <person name="Tu H."/>
            <person name="Van de Peer Y."/>
            <person name="Verrier P.J."/>
            <person name="Waters E."/>
            <person name="Wood A."/>
            <person name="Yang L."/>
            <person name="Cove D."/>
            <person name="Cuming A."/>
            <person name="Hasebe M."/>
            <person name="Lucas S."/>
            <person name="Mishler D.B."/>
            <person name="Reski R."/>
            <person name="Grigoriev I."/>
            <person name="Quatrano R.S."/>
            <person name="Boore J.L."/>
        </authorList>
    </citation>
    <scope>NUCLEOTIDE SEQUENCE [LARGE SCALE GENOMIC DNA]</scope>
    <source>
        <strain evidence="2 3">cv. Gransden 2004</strain>
    </source>
</reference>
<keyword evidence="3" id="KW-1185">Reference proteome</keyword>
<reference evidence="1 3" key="2">
    <citation type="journal article" date="2018" name="Plant J.">
        <title>The Physcomitrella patens chromosome-scale assembly reveals moss genome structure and evolution.</title>
        <authorList>
            <person name="Lang D."/>
            <person name="Ullrich K.K."/>
            <person name="Murat F."/>
            <person name="Fuchs J."/>
            <person name="Jenkins J."/>
            <person name="Haas F.B."/>
            <person name="Piednoel M."/>
            <person name="Gundlach H."/>
            <person name="Van Bel M."/>
            <person name="Meyberg R."/>
            <person name="Vives C."/>
            <person name="Morata J."/>
            <person name="Symeonidi A."/>
            <person name="Hiss M."/>
            <person name="Muchero W."/>
            <person name="Kamisugi Y."/>
            <person name="Saleh O."/>
            <person name="Blanc G."/>
            <person name="Decker E.L."/>
            <person name="van Gessel N."/>
            <person name="Grimwood J."/>
            <person name="Hayes R.D."/>
            <person name="Graham S.W."/>
            <person name="Gunter L.E."/>
            <person name="McDaniel S.F."/>
            <person name="Hoernstein S.N.W."/>
            <person name="Larsson A."/>
            <person name="Li F.W."/>
            <person name="Perroud P.F."/>
            <person name="Phillips J."/>
            <person name="Ranjan P."/>
            <person name="Rokshar D.S."/>
            <person name="Rothfels C.J."/>
            <person name="Schneider L."/>
            <person name="Shu S."/>
            <person name="Stevenson D.W."/>
            <person name="Thummler F."/>
            <person name="Tillich M."/>
            <person name="Villarreal Aguilar J.C."/>
            <person name="Widiez T."/>
            <person name="Wong G.K."/>
            <person name="Wymore A."/>
            <person name="Zhang Y."/>
            <person name="Zimmer A.D."/>
            <person name="Quatrano R.S."/>
            <person name="Mayer K.F.X."/>
            <person name="Goodstein D."/>
            <person name="Casacuberta J.M."/>
            <person name="Vandepoele K."/>
            <person name="Reski R."/>
            <person name="Cuming A.C."/>
            <person name="Tuskan G.A."/>
            <person name="Maumus F."/>
            <person name="Salse J."/>
            <person name="Schmutz J."/>
            <person name="Rensing S.A."/>
        </authorList>
    </citation>
    <scope>NUCLEOTIDE SEQUENCE [LARGE SCALE GENOMIC DNA]</scope>
    <source>
        <strain evidence="2 3">cv. Gransden 2004</strain>
    </source>
</reference>
<evidence type="ECO:0000313" key="3">
    <source>
        <dbReference type="Proteomes" id="UP000006727"/>
    </source>
</evidence>
<evidence type="ECO:0000313" key="2">
    <source>
        <dbReference type="EnsemblPlants" id="PAC:32938338.CDS.1"/>
    </source>
</evidence>
<gene>
    <name evidence="1" type="ORF">PHYPA_023643</name>
</gene>
<name>A0A2K1IX19_PHYPA</name>
<protein>
    <submittedName>
        <fullName evidence="1 2">Uncharacterized protein</fullName>
    </submittedName>
</protein>
<organism evidence="1">
    <name type="scientific">Physcomitrium patens</name>
    <name type="common">Spreading-leaved earth moss</name>
    <name type="synonym">Physcomitrella patens</name>
    <dbReference type="NCBI Taxonomy" id="3218"/>
    <lineage>
        <taxon>Eukaryota</taxon>
        <taxon>Viridiplantae</taxon>
        <taxon>Streptophyta</taxon>
        <taxon>Embryophyta</taxon>
        <taxon>Bryophyta</taxon>
        <taxon>Bryophytina</taxon>
        <taxon>Bryopsida</taxon>
        <taxon>Funariidae</taxon>
        <taxon>Funariales</taxon>
        <taxon>Funariaceae</taxon>
        <taxon>Physcomitrium</taxon>
    </lineage>
</organism>
<dbReference type="Proteomes" id="UP000006727">
    <property type="component" value="Chromosome 19"/>
</dbReference>
<evidence type="ECO:0000313" key="1">
    <source>
        <dbReference type="EMBL" id="PNR33827.1"/>
    </source>
</evidence>
<dbReference type="AlphaFoldDB" id="A0A2K1IX19"/>
<dbReference type="EMBL" id="ABEU02000019">
    <property type="protein sequence ID" value="PNR33827.1"/>
    <property type="molecule type" value="Genomic_DNA"/>
</dbReference>
<sequence>MHSTLPAMDSLAVQRWIGHFPRSHACNELGFLYYNYLKSNYLSCHNREEYSEGLMLVVNTNSVAASSKLMDESIRK</sequence>
<dbReference type="Gramene" id="Pp3c19_3680V3.1">
    <property type="protein sequence ID" value="PAC:32938338.CDS.1"/>
    <property type="gene ID" value="Pp3c19_3680"/>
</dbReference>